<proteinExistence type="predicted"/>
<feature type="transmembrane region" description="Helical" evidence="1">
    <location>
        <begin position="52"/>
        <end position="74"/>
    </location>
</feature>
<evidence type="ECO:0000313" key="3">
    <source>
        <dbReference type="Proteomes" id="UP001152320"/>
    </source>
</evidence>
<name>A0A9Q1BYK3_HOLLE</name>
<feature type="transmembrane region" description="Helical" evidence="1">
    <location>
        <begin position="122"/>
        <end position="147"/>
    </location>
</feature>
<keyword evidence="1" id="KW-1133">Transmembrane helix</keyword>
<keyword evidence="1" id="KW-0472">Membrane</keyword>
<reference evidence="2" key="1">
    <citation type="submission" date="2021-10" db="EMBL/GenBank/DDBJ databases">
        <title>Tropical sea cucumber genome reveals ecological adaptation and Cuvierian tubules defense mechanism.</title>
        <authorList>
            <person name="Chen T."/>
        </authorList>
    </citation>
    <scope>NUCLEOTIDE SEQUENCE</scope>
    <source>
        <strain evidence="2">Nanhai2018</strain>
        <tissue evidence="2">Muscle</tissue>
    </source>
</reference>
<sequence>MFHYFKIYVALFQTTSWCSGHYREKHRFNRGFMDISSISDSTLRGGRSRATLGLIEILFGGLGIVVEVIFFVTHRQCYGATYLESYIILQMILGIVNCLLLVVAGVWGICSKRKLWVVIVNMVFNIVSAVECIIWGIFLGIVTSYSWSYRWYYWHPTGFYLVTLSFLDMALLLNFLTAVIGASFTCTAFCPCVAVNTEGQYLVYNNAFRTTPHVPPVHDDTTSPLMEPNLDPACAGITSFKASSYGGV</sequence>
<accession>A0A9Q1BYK3</accession>
<comment type="caution">
    <text evidence="2">The sequence shown here is derived from an EMBL/GenBank/DDBJ whole genome shotgun (WGS) entry which is preliminary data.</text>
</comment>
<keyword evidence="1" id="KW-0812">Transmembrane</keyword>
<feature type="transmembrane region" description="Helical" evidence="1">
    <location>
        <begin position="159"/>
        <end position="180"/>
    </location>
</feature>
<dbReference type="Proteomes" id="UP001152320">
    <property type="component" value="Chromosome 10"/>
</dbReference>
<organism evidence="2 3">
    <name type="scientific">Holothuria leucospilota</name>
    <name type="common">Black long sea cucumber</name>
    <name type="synonym">Mertensiothuria leucospilota</name>
    <dbReference type="NCBI Taxonomy" id="206669"/>
    <lineage>
        <taxon>Eukaryota</taxon>
        <taxon>Metazoa</taxon>
        <taxon>Echinodermata</taxon>
        <taxon>Eleutherozoa</taxon>
        <taxon>Echinozoa</taxon>
        <taxon>Holothuroidea</taxon>
        <taxon>Aspidochirotacea</taxon>
        <taxon>Aspidochirotida</taxon>
        <taxon>Holothuriidae</taxon>
        <taxon>Holothuria</taxon>
    </lineage>
</organism>
<protein>
    <submittedName>
        <fullName evidence="2">Uncharacterized protein</fullName>
    </submittedName>
</protein>
<evidence type="ECO:0000256" key="1">
    <source>
        <dbReference type="SAM" id="Phobius"/>
    </source>
</evidence>
<gene>
    <name evidence="2" type="ORF">HOLleu_22328</name>
</gene>
<keyword evidence="3" id="KW-1185">Reference proteome</keyword>
<evidence type="ECO:0000313" key="2">
    <source>
        <dbReference type="EMBL" id="KAJ8035185.1"/>
    </source>
</evidence>
<dbReference type="AlphaFoldDB" id="A0A9Q1BYK3"/>
<feature type="transmembrane region" description="Helical" evidence="1">
    <location>
        <begin position="86"/>
        <end position="110"/>
    </location>
</feature>
<dbReference type="EMBL" id="JAIZAY010000010">
    <property type="protein sequence ID" value="KAJ8035185.1"/>
    <property type="molecule type" value="Genomic_DNA"/>
</dbReference>